<dbReference type="InterPro" id="IPR026444">
    <property type="entry name" value="Secre_tail"/>
</dbReference>
<protein>
    <submittedName>
        <fullName evidence="2">T9SS type A sorting domain-containing protein</fullName>
    </submittedName>
</protein>
<feature type="signal peptide" evidence="1">
    <location>
        <begin position="1"/>
        <end position="23"/>
    </location>
</feature>
<gene>
    <name evidence="2" type="ORF">ACFSDX_13315</name>
</gene>
<dbReference type="NCBIfam" id="TIGR04183">
    <property type="entry name" value="Por_Secre_tail"/>
    <property type="match status" value="1"/>
</dbReference>
<dbReference type="Proteomes" id="UP001597197">
    <property type="component" value="Unassembled WGS sequence"/>
</dbReference>
<feature type="chain" id="PRO_5045182813" evidence="1">
    <location>
        <begin position="24"/>
        <end position="574"/>
    </location>
</feature>
<evidence type="ECO:0000313" key="3">
    <source>
        <dbReference type="Proteomes" id="UP001597197"/>
    </source>
</evidence>
<dbReference type="RefSeq" id="WP_382314292.1">
    <property type="nucleotide sequence ID" value="NZ_JBHUFD010000005.1"/>
</dbReference>
<evidence type="ECO:0000313" key="2">
    <source>
        <dbReference type="EMBL" id="MFD1873417.1"/>
    </source>
</evidence>
<proteinExistence type="predicted"/>
<keyword evidence="3" id="KW-1185">Reference proteome</keyword>
<accession>A0ABW4QVD8</accession>
<evidence type="ECO:0000256" key="1">
    <source>
        <dbReference type="SAM" id="SignalP"/>
    </source>
</evidence>
<dbReference type="EMBL" id="JBHUFD010000005">
    <property type="protein sequence ID" value="MFD1873417.1"/>
    <property type="molecule type" value="Genomic_DNA"/>
</dbReference>
<reference evidence="3" key="1">
    <citation type="journal article" date="2019" name="Int. J. Syst. Evol. Microbiol.">
        <title>The Global Catalogue of Microorganisms (GCM) 10K type strain sequencing project: providing services to taxonomists for standard genome sequencing and annotation.</title>
        <authorList>
            <consortium name="The Broad Institute Genomics Platform"/>
            <consortium name="The Broad Institute Genome Sequencing Center for Infectious Disease"/>
            <person name="Wu L."/>
            <person name="Ma J."/>
        </authorList>
    </citation>
    <scope>NUCLEOTIDE SEQUENCE [LARGE SCALE GENOMIC DNA]</scope>
    <source>
        <strain evidence="3">CGMCC 1.15795</strain>
    </source>
</reference>
<organism evidence="2 3">
    <name type="scientific">Hymenobacter bucti</name>
    <dbReference type="NCBI Taxonomy" id="1844114"/>
    <lineage>
        <taxon>Bacteria</taxon>
        <taxon>Pseudomonadati</taxon>
        <taxon>Bacteroidota</taxon>
        <taxon>Cytophagia</taxon>
        <taxon>Cytophagales</taxon>
        <taxon>Hymenobacteraceae</taxon>
        <taxon>Hymenobacter</taxon>
    </lineage>
</organism>
<sequence>MNNKVGYLLLLLSELLTGPLARAQAPIWQSVSNIAGAVSPVCCPTLYQNAIATDASGNVYLAGYYTGTVQLGSFTLVGPAMSYQAMGFVAKWSLASHSIVWAKSLAAVGAYAQVGATSLAVSGSNVYVAGTFVGPTLAIDATTLLNPNVDVYTTNLFLLKLTDMGSTASVAWAQAATGGGSVAAEALAVAGNTLFVAGKANGSSVQLGAVTTAAPVGPKLLVAKLLDAGLSSSCAWLKLATGASTNDTAVRLALNGSNLYLSGSFALPATFGATTLVPSAHATGNVYVTKLADGGTTASFEWARQLTCSGSVVAAGLAAVGNQLYLAANYLGTLTYDNNTQLTANTPGVEDIGLFKLVDAGSTASFGPALSIGGAGVDKATGLLAQGNSLYLLATFNNASFRCGALTLVNPNASGSQSVALARLVDRGTYLAGSWLLGAGGYSAAQGELLASNGPTLYVAGRTTLFSSLSPTEYPHYVATVNDAVSLPLRPADAALAAFTLSPNPAHGIATVQIPAAAGPVALTLLDGLGRVARTASTRAGVAYSLDLTGLATGVYALRVQTGEAIATRQMVVE</sequence>
<keyword evidence="1" id="KW-0732">Signal</keyword>
<comment type="caution">
    <text evidence="2">The sequence shown here is derived from an EMBL/GenBank/DDBJ whole genome shotgun (WGS) entry which is preliminary data.</text>
</comment>
<name>A0ABW4QVD8_9BACT</name>